<gene>
    <name evidence="10" type="ORF">VT52_033510</name>
</gene>
<evidence type="ECO:0000256" key="4">
    <source>
        <dbReference type="ARBA" id="ARBA00022982"/>
    </source>
</evidence>
<keyword evidence="3 8" id="KW-0479">Metal-binding</keyword>
<dbReference type="AlphaFoldDB" id="A0A1J4PSL3"/>
<keyword evidence="6 8" id="KW-0411">Iron-sulfur</keyword>
<protein>
    <recommendedName>
        <fullName evidence="8">Ferredoxin</fullName>
    </recommendedName>
</protein>
<evidence type="ECO:0000256" key="5">
    <source>
        <dbReference type="ARBA" id="ARBA00023004"/>
    </source>
</evidence>
<comment type="cofactor">
    <cofactor evidence="1">
        <name>[3Fe-4S] cluster</name>
        <dbReference type="ChEBI" id="CHEBI:21137"/>
    </cofactor>
</comment>
<evidence type="ECO:0000259" key="9">
    <source>
        <dbReference type="PROSITE" id="PS51379"/>
    </source>
</evidence>
<evidence type="ECO:0000313" key="11">
    <source>
        <dbReference type="Proteomes" id="UP000034838"/>
    </source>
</evidence>
<dbReference type="PROSITE" id="PS51379">
    <property type="entry name" value="4FE4S_FER_2"/>
    <property type="match status" value="1"/>
</dbReference>
<dbReference type="GO" id="GO:0051538">
    <property type="term" value="F:3 iron, 4 sulfur cluster binding"/>
    <property type="evidence" value="ECO:0007669"/>
    <property type="project" value="UniProtKB-KW"/>
</dbReference>
<keyword evidence="5 8" id="KW-0408">Iron</keyword>
<comment type="caution">
    <text evidence="10">The sequence shown here is derived from an EMBL/GenBank/DDBJ whole genome shotgun (WGS) entry which is preliminary data.</text>
</comment>
<organism evidence="10 11">
    <name type="scientific">Streptomyces malaysiense</name>
    <dbReference type="NCBI Taxonomy" id="1428626"/>
    <lineage>
        <taxon>Bacteria</taxon>
        <taxon>Bacillati</taxon>
        <taxon>Actinomycetota</taxon>
        <taxon>Actinomycetes</taxon>
        <taxon>Kitasatosporales</taxon>
        <taxon>Streptomycetaceae</taxon>
        <taxon>Streptomyces</taxon>
    </lineage>
</organism>
<evidence type="ECO:0000313" key="10">
    <source>
        <dbReference type="EMBL" id="OIK23284.1"/>
    </source>
</evidence>
<keyword evidence="11" id="KW-1185">Reference proteome</keyword>
<keyword evidence="2 8" id="KW-0813">Transport</keyword>
<dbReference type="SUPFAM" id="SSF54862">
    <property type="entry name" value="4Fe-4S ferredoxins"/>
    <property type="match status" value="1"/>
</dbReference>
<dbReference type="EMBL" id="LBDA02000116">
    <property type="protein sequence ID" value="OIK23284.1"/>
    <property type="molecule type" value="Genomic_DNA"/>
</dbReference>
<evidence type="ECO:0000256" key="6">
    <source>
        <dbReference type="ARBA" id="ARBA00023014"/>
    </source>
</evidence>
<dbReference type="Gene3D" id="3.30.70.20">
    <property type="match status" value="1"/>
</dbReference>
<keyword evidence="7" id="KW-0003">3Fe-4S</keyword>
<feature type="domain" description="4Fe-4S ferredoxin-type" evidence="9">
    <location>
        <begin position="1"/>
        <end position="29"/>
    </location>
</feature>
<keyword evidence="4 8" id="KW-0249">Electron transport</keyword>
<evidence type="ECO:0000256" key="7">
    <source>
        <dbReference type="ARBA" id="ARBA00023291"/>
    </source>
</evidence>
<dbReference type="RefSeq" id="WP_046417399.1">
    <property type="nucleotide sequence ID" value="NZ_LBDA02000116.1"/>
</dbReference>
<dbReference type="GO" id="GO:0009055">
    <property type="term" value="F:electron transfer activity"/>
    <property type="evidence" value="ECO:0007669"/>
    <property type="project" value="UniProtKB-UniRule"/>
</dbReference>
<reference evidence="10" key="1">
    <citation type="submission" date="2016-10" db="EMBL/GenBank/DDBJ databases">
        <title>Genome sequence of Streptomyces malaysiense MUSC 136.</title>
        <authorList>
            <person name="Lee L.-H."/>
            <person name="Ser H.-L."/>
        </authorList>
    </citation>
    <scope>NUCLEOTIDE SEQUENCE [LARGE SCALE GENOMIC DNA]</scope>
    <source>
        <strain evidence="10">MUSC 136</strain>
    </source>
</reference>
<dbReference type="OrthoDB" id="9803319at2"/>
<evidence type="ECO:0000256" key="2">
    <source>
        <dbReference type="ARBA" id="ARBA00022448"/>
    </source>
</evidence>
<evidence type="ECO:0000256" key="3">
    <source>
        <dbReference type="ARBA" id="ARBA00022723"/>
    </source>
</evidence>
<dbReference type="InterPro" id="IPR051269">
    <property type="entry name" value="Fe-S_cluster_ET"/>
</dbReference>
<dbReference type="InterPro" id="IPR001080">
    <property type="entry name" value="3Fe4S_ferredoxin"/>
</dbReference>
<evidence type="ECO:0000256" key="8">
    <source>
        <dbReference type="RuleBase" id="RU368020"/>
    </source>
</evidence>
<dbReference type="InterPro" id="IPR017896">
    <property type="entry name" value="4Fe4S_Fe-S-bd"/>
</dbReference>
<dbReference type="PANTHER" id="PTHR36923">
    <property type="entry name" value="FERREDOXIN"/>
    <property type="match status" value="1"/>
</dbReference>
<evidence type="ECO:0000256" key="1">
    <source>
        <dbReference type="ARBA" id="ARBA00001927"/>
    </source>
</evidence>
<comment type="function">
    <text evidence="8">Ferredoxins are iron-sulfur proteins that transfer electrons in a wide variety of metabolic reactions.</text>
</comment>
<name>A0A1J4PSL3_9ACTN</name>
<sequence>MRVEVDQPKCVASGQCVLVAPQVFDQDDEGTVQLLDATPGPELDEDVRESAAICPAAAIRLVEA</sequence>
<dbReference type="Pfam" id="PF13370">
    <property type="entry name" value="Fer4_13"/>
    <property type="match status" value="1"/>
</dbReference>
<proteinExistence type="predicted"/>
<dbReference type="Proteomes" id="UP000034838">
    <property type="component" value="Unassembled WGS sequence"/>
</dbReference>
<dbReference type="PRINTS" id="PR00352">
    <property type="entry name" value="3FE4SFRDOXIN"/>
</dbReference>
<dbReference type="GO" id="GO:0005506">
    <property type="term" value="F:iron ion binding"/>
    <property type="evidence" value="ECO:0007669"/>
    <property type="project" value="UniProtKB-UniRule"/>
</dbReference>
<accession>A0A1J4PSL3</accession>
<dbReference type="PANTHER" id="PTHR36923:SF3">
    <property type="entry name" value="FERREDOXIN"/>
    <property type="match status" value="1"/>
</dbReference>